<reference evidence="7" key="1">
    <citation type="submission" date="2022-07" db="EMBL/GenBank/DDBJ databases">
        <title>Genome analysis of Parmales, a sister group of diatoms, reveals the evolutionary specialization of diatoms from phago-mixotrophs to photoautotrophs.</title>
        <authorList>
            <person name="Ban H."/>
            <person name="Sato S."/>
            <person name="Yoshikawa S."/>
            <person name="Kazumasa Y."/>
            <person name="Nakamura Y."/>
            <person name="Ichinomiya M."/>
            <person name="Saitoh K."/>
            <person name="Sato N."/>
            <person name="Blanc-Mathieu R."/>
            <person name="Endo H."/>
            <person name="Kuwata A."/>
            <person name="Ogata H."/>
        </authorList>
    </citation>
    <scope>NUCLEOTIDE SEQUENCE</scope>
</reference>
<dbReference type="Pfam" id="PF04515">
    <property type="entry name" value="Choline_transpo"/>
    <property type="match status" value="1"/>
</dbReference>
<keyword evidence="8" id="KW-1185">Reference proteome</keyword>
<evidence type="ECO:0000256" key="6">
    <source>
        <dbReference type="RuleBase" id="RU368066"/>
    </source>
</evidence>
<keyword evidence="5 6" id="KW-0472">Membrane</keyword>
<dbReference type="InterPro" id="IPR007603">
    <property type="entry name" value="Choline_transptr-like"/>
</dbReference>
<keyword evidence="4 6" id="KW-1133">Transmembrane helix</keyword>
<feature type="transmembrane region" description="Helical" evidence="6">
    <location>
        <begin position="325"/>
        <end position="349"/>
    </location>
</feature>
<dbReference type="Proteomes" id="UP001165082">
    <property type="component" value="Unassembled WGS sequence"/>
</dbReference>
<feature type="transmembrane region" description="Helical" evidence="6">
    <location>
        <begin position="223"/>
        <end position="242"/>
    </location>
</feature>
<sequence>MQGSVQPEGSVETVAPRVNWKDRKATDSACGVLYAALFVAWLGLGFAMIGGQVDIWEKDSNGLYVGYSEDVKSMASECCERIQTMENTDGITYQSNAGLCLIDDLERRLSDGTYYQHPFPNDGGLFDALALKPGIPTVMIMGCIVMAVAWIMLLRTFAKTIVFASEFIKIGALLYLWYSSSSMIFLVIAGGYALYTFCARKQLLFAAKIISHAATGLKENPQMFIALFIVKAFYIVQALLYIKFFEASVTIKTVDISIHTSVDYSAPMVCSVTSYSCEWDETTFTSPCHDAGESCSYPEEGNVGTCELMEPSWVGSGRSFIMLMWLWSVMFFTQFRLAIVANVLGSWHWHPDNKPSPMQALSVTATKSFGTISYSGLICALVEKFYQLAKLKWYHFMPPMLFAVAPLKIVLCIVGWCFKTCIQMLTKFSLILHVFTGDTFFGSAKKCYGIMKRHFVGGFITEASSKQIMTMFSYIMAFAFCFATWAWVDEEFNWKTIPGTSDDAMWVLWALLASFCIYYPLIGLFVLVLIDGLMKSLTQGIVDNEGMAARLCLPSDSPTSTDPDVYDYCCKASDVEGQEQDCMSKDWVSPFCGIFVGCITKLFFDYMGGIILDSIDVMFLCFAIDKDNNVDLSKSEFAAICVDIPGVITTANPLQDSKDPLLVQQPVQPGQFVTGAGAGMPQGQVQPFAAPMVGGGVQMMPQQGVQMMPQQGVQMMPQQGVQMMPMAAMGQPVAMGQPMAMPMANMTPEQMQQQQMMMQQ</sequence>
<protein>
    <recommendedName>
        <fullName evidence="6">Choline transporter-like protein</fullName>
    </recommendedName>
</protein>
<comment type="caution">
    <text evidence="7">The sequence shown here is derived from an EMBL/GenBank/DDBJ whole genome shotgun (WGS) entry which is preliminary data.</text>
</comment>
<keyword evidence="3 6" id="KW-0812">Transmembrane</keyword>
<dbReference type="GO" id="GO:0022857">
    <property type="term" value="F:transmembrane transporter activity"/>
    <property type="evidence" value="ECO:0007669"/>
    <property type="project" value="UniProtKB-UniRule"/>
</dbReference>
<evidence type="ECO:0000256" key="2">
    <source>
        <dbReference type="ARBA" id="ARBA00007168"/>
    </source>
</evidence>
<feature type="transmembrane region" description="Helical" evidence="6">
    <location>
        <begin position="31"/>
        <end position="53"/>
    </location>
</feature>
<feature type="non-terminal residue" evidence="7">
    <location>
        <position position="1"/>
    </location>
</feature>
<evidence type="ECO:0000256" key="5">
    <source>
        <dbReference type="ARBA" id="ARBA00023136"/>
    </source>
</evidence>
<comment type="function">
    <text evidence="6">Choline transporter.</text>
</comment>
<accession>A0A9W6ZMK3</accession>
<name>A0A9W6ZMK3_9STRA</name>
<comment type="subcellular location">
    <subcellularLocation>
        <location evidence="6">Cell membrane</location>
        <topology evidence="6">Multi-pass membrane protein</topology>
    </subcellularLocation>
    <subcellularLocation>
        <location evidence="1">Membrane</location>
        <topology evidence="1">Multi-pass membrane protein</topology>
    </subcellularLocation>
</comment>
<dbReference type="EMBL" id="BRXZ01000817">
    <property type="protein sequence ID" value="GMH54761.1"/>
    <property type="molecule type" value="Genomic_DNA"/>
</dbReference>
<dbReference type="PANTHER" id="PTHR12385">
    <property type="entry name" value="CHOLINE TRANSPORTER-LIKE (SLC FAMILY 44)"/>
    <property type="match status" value="1"/>
</dbReference>
<dbReference type="OrthoDB" id="431402at2759"/>
<evidence type="ECO:0000313" key="8">
    <source>
        <dbReference type="Proteomes" id="UP001165082"/>
    </source>
</evidence>
<evidence type="ECO:0000256" key="4">
    <source>
        <dbReference type="ARBA" id="ARBA00022989"/>
    </source>
</evidence>
<feature type="transmembrane region" description="Helical" evidence="6">
    <location>
        <begin position="175"/>
        <end position="195"/>
    </location>
</feature>
<evidence type="ECO:0000256" key="3">
    <source>
        <dbReference type="ARBA" id="ARBA00022692"/>
    </source>
</evidence>
<feature type="transmembrane region" description="Helical" evidence="6">
    <location>
        <begin position="508"/>
        <end position="530"/>
    </location>
</feature>
<feature type="transmembrane region" description="Helical" evidence="6">
    <location>
        <begin position="468"/>
        <end position="488"/>
    </location>
</feature>
<dbReference type="GO" id="GO:0005886">
    <property type="term" value="C:plasma membrane"/>
    <property type="evidence" value="ECO:0007669"/>
    <property type="project" value="UniProtKB-SubCell"/>
</dbReference>
<feature type="transmembrane region" description="Helical" evidence="6">
    <location>
        <begin position="400"/>
        <end position="418"/>
    </location>
</feature>
<organism evidence="7 8">
    <name type="scientific">Triparma retinervis</name>
    <dbReference type="NCBI Taxonomy" id="2557542"/>
    <lineage>
        <taxon>Eukaryota</taxon>
        <taxon>Sar</taxon>
        <taxon>Stramenopiles</taxon>
        <taxon>Ochrophyta</taxon>
        <taxon>Bolidophyceae</taxon>
        <taxon>Parmales</taxon>
        <taxon>Triparmaceae</taxon>
        <taxon>Triparma</taxon>
    </lineage>
</organism>
<dbReference type="AlphaFoldDB" id="A0A9W6ZMK3"/>
<gene>
    <name evidence="7" type="ORF">TrRE_jg3174</name>
</gene>
<evidence type="ECO:0000256" key="1">
    <source>
        <dbReference type="ARBA" id="ARBA00004141"/>
    </source>
</evidence>
<proteinExistence type="inferred from homology"/>
<comment type="similarity">
    <text evidence="2 6">Belongs to the CTL (choline transporter-like) family.</text>
</comment>
<evidence type="ECO:0000313" key="7">
    <source>
        <dbReference type="EMBL" id="GMH54761.1"/>
    </source>
</evidence>
<feature type="transmembrane region" description="Helical" evidence="6">
    <location>
        <begin position="134"/>
        <end position="154"/>
    </location>
</feature>